<evidence type="ECO:0000313" key="2">
    <source>
        <dbReference type="Proteomes" id="UP000011632"/>
    </source>
</evidence>
<protein>
    <submittedName>
        <fullName evidence="1">Uncharacterized protein</fullName>
    </submittedName>
</protein>
<keyword evidence="2" id="KW-1185">Reference proteome</keyword>
<dbReference type="STRING" id="1227496.C489_06173"/>
<reference evidence="1 2" key="1">
    <citation type="journal article" date="2014" name="PLoS Genet.">
        <title>Phylogenetically driven sequencing of extremely halophilic archaea reveals strategies for static and dynamic osmo-response.</title>
        <authorList>
            <person name="Becker E.A."/>
            <person name="Seitzer P.M."/>
            <person name="Tritt A."/>
            <person name="Larsen D."/>
            <person name="Krusor M."/>
            <person name="Yao A.I."/>
            <person name="Wu D."/>
            <person name="Madern D."/>
            <person name="Eisen J.A."/>
            <person name="Darling A.E."/>
            <person name="Facciotti M.T."/>
        </authorList>
    </citation>
    <scope>NUCLEOTIDE SEQUENCE [LARGE SCALE GENOMIC DNA]</scope>
    <source>
        <strain evidence="1 2">JCM 10478</strain>
    </source>
</reference>
<name>L9Y4D5_9EURY</name>
<proteinExistence type="predicted"/>
<sequence length="219" mass="24992">MSTDDRSENTLPPPSPLRRYTFGDIEILARYAVHVDGDPRKVYCFDAREIEFAGTDEWVRPPASFDDGHDMAGLNAFWYPAESGDVIFYYLEQMEASALGDSYSPTAWTDGDVPFDRLPPFGACMALLELHELCHWAIGDDGDQPGMDDIDHWQSWNRVLADAIDYVSEDDCEWLRPEDTDLWYAEEQNGVVRTPVGVYRGREYDDGHETEQATLKSYD</sequence>
<evidence type="ECO:0000313" key="1">
    <source>
        <dbReference type="EMBL" id="ELY68930.1"/>
    </source>
</evidence>
<dbReference type="AlphaFoldDB" id="L9Y4D5"/>
<organism evidence="1 2">
    <name type="scientific">Natrinema versiforme JCM 10478</name>
    <dbReference type="NCBI Taxonomy" id="1227496"/>
    <lineage>
        <taxon>Archaea</taxon>
        <taxon>Methanobacteriati</taxon>
        <taxon>Methanobacteriota</taxon>
        <taxon>Stenosarchaea group</taxon>
        <taxon>Halobacteria</taxon>
        <taxon>Halobacteriales</taxon>
        <taxon>Natrialbaceae</taxon>
        <taxon>Natrinema</taxon>
    </lineage>
</organism>
<gene>
    <name evidence="1" type="ORF">C489_06173</name>
</gene>
<dbReference type="PATRIC" id="fig|1227496.3.peg.1246"/>
<dbReference type="Proteomes" id="UP000011632">
    <property type="component" value="Unassembled WGS sequence"/>
</dbReference>
<dbReference type="RefSeq" id="WP_006430292.1">
    <property type="nucleotide sequence ID" value="NZ_AOID01000019.1"/>
</dbReference>
<dbReference type="EMBL" id="AOID01000019">
    <property type="protein sequence ID" value="ELY68930.1"/>
    <property type="molecule type" value="Genomic_DNA"/>
</dbReference>
<comment type="caution">
    <text evidence="1">The sequence shown here is derived from an EMBL/GenBank/DDBJ whole genome shotgun (WGS) entry which is preliminary data.</text>
</comment>
<accession>L9Y4D5</accession>